<evidence type="ECO:0000313" key="2">
    <source>
        <dbReference type="EMBL" id="KAL3522625.1"/>
    </source>
</evidence>
<gene>
    <name evidence="2" type="ORF">ACH5RR_015459</name>
</gene>
<dbReference type="EMBL" id="JBJUIK010000007">
    <property type="protein sequence ID" value="KAL3522625.1"/>
    <property type="molecule type" value="Genomic_DNA"/>
</dbReference>
<evidence type="ECO:0000313" key="3">
    <source>
        <dbReference type="Proteomes" id="UP001630127"/>
    </source>
</evidence>
<reference evidence="2 3" key="1">
    <citation type="submission" date="2024-11" db="EMBL/GenBank/DDBJ databases">
        <title>A near-complete genome assembly of Cinchona calisaya.</title>
        <authorList>
            <person name="Lian D.C."/>
            <person name="Zhao X.W."/>
            <person name="Wei L."/>
        </authorList>
    </citation>
    <scope>NUCLEOTIDE SEQUENCE [LARGE SCALE GENOMIC DNA]</scope>
    <source>
        <tissue evidence="2">Nenye</tissue>
    </source>
</reference>
<keyword evidence="3" id="KW-1185">Reference proteome</keyword>
<name>A0ABD2ZWD4_9GENT</name>
<comment type="caution">
    <text evidence="2">The sequence shown here is derived from an EMBL/GenBank/DDBJ whole genome shotgun (WGS) entry which is preliminary data.</text>
</comment>
<dbReference type="Proteomes" id="UP001630127">
    <property type="component" value="Unassembled WGS sequence"/>
</dbReference>
<feature type="compositionally biased region" description="Basic and acidic residues" evidence="1">
    <location>
        <begin position="115"/>
        <end position="125"/>
    </location>
</feature>
<feature type="region of interest" description="Disordered" evidence="1">
    <location>
        <begin position="103"/>
        <end position="132"/>
    </location>
</feature>
<evidence type="ECO:0000256" key="1">
    <source>
        <dbReference type="SAM" id="MobiDB-lite"/>
    </source>
</evidence>
<sequence>MTNPEVGPNKEITEKILSAIIIKKWDIKSYCRVLKREQAEDKGKCKKQEKNDEEQTTKIVTGHDDMFVFYDDDCIMTVDWIVDSGVSFHGEDIDDVLVADELDQEPPLVQPPQDQPRRSTRDRRLSSRYNPNEYLLLTDRRELESCNEALEHK</sequence>
<accession>A0ABD2ZWD4</accession>
<protein>
    <submittedName>
        <fullName evidence="2">Uncharacterized protein</fullName>
    </submittedName>
</protein>
<dbReference type="AlphaFoldDB" id="A0ABD2ZWD4"/>
<organism evidence="2 3">
    <name type="scientific">Cinchona calisaya</name>
    <dbReference type="NCBI Taxonomy" id="153742"/>
    <lineage>
        <taxon>Eukaryota</taxon>
        <taxon>Viridiplantae</taxon>
        <taxon>Streptophyta</taxon>
        <taxon>Embryophyta</taxon>
        <taxon>Tracheophyta</taxon>
        <taxon>Spermatophyta</taxon>
        <taxon>Magnoliopsida</taxon>
        <taxon>eudicotyledons</taxon>
        <taxon>Gunneridae</taxon>
        <taxon>Pentapetalae</taxon>
        <taxon>asterids</taxon>
        <taxon>lamiids</taxon>
        <taxon>Gentianales</taxon>
        <taxon>Rubiaceae</taxon>
        <taxon>Cinchonoideae</taxon>
        <taxon>Cinchoneae</taxon>
        <taxon>Cinchona</taxon>
    </lineage>
</organism>
<proteinExistence type="predicted"/>